<sequence length="1027" mass="114583">MWPAAAAQCCPSSAASSFFLKGQKAMVWEDQFERKRQVCGGGLVSPLNQLRVFKGVQSRQYKASVRRRMDQFLRLKGSSELIRKRSNKFAIYASQQVQEASGDGVSVESPNDENKDDFVKKLLREKPSQVEPRYLIDGRLYTLQERQLLNVPLLKRIVLALDTRRKASRSQEMSNVEEKGTDAFGMPESTVQRDTTSPLEEEKTQPSRRPVYLPDLLREYKGNLYVPEEAFKDRLPEVHEFNRSLAVLPEMSFQDFVKAVNANQVELLTSRGVSSPRGGYSYSDFIVDLKSIPGEQVLHTQKWAMHLNQDQSKAVLNLYKGPQREVETYFTPYVMPPPSAPHPVAASISGRIMLELTVVASLVTAAAFALGGLASIVVFTVTSFVTVLVLHVLWPLFSPLISQIGKLIQGFWNMSVSLLIGTRGGKKGLLGVIYELYQLVTAGDLLTSTRTIGAIVFVLVAMAALAKFTLTRRPKDFTKWDLWQAIEFGQSKPQARVEGSTGIGFADVAGIDEVVEELQELVCYLKDPERFNRMGTKPPHGVLLEGPPGCGKTLLAKAIAGEAGVPFYQMAGSEFVEVLVGVGAARIRDLFKRAKVNRPAVVFIDEIDALGAMRHTASARENVENYNAGAQERETTLNQLLIELDGFDTGKGVIFLGATNRMDMLDPALLRPGRFDRKIAVRPPRAKGRYEILQVHSKNVKLSPSVDLWIYAKNLPGWTGAQLAQLLQDAALMAVRHGHNVITRQDLDTALDRLTVGPERMGFGRRQLVHHRMATNEIGMAMTAHLLRRLESAQTELCDRVSIVPRGETFSRTIFDQLDDESYIFERRPTLIQRMKVMLAGRAAEELVYGRDTSTLSLQYLPDASWLARKIVSIWNLDGTIAIHGDTNPWERDPTFTGPPLGFEGGLYDNYGLVQNSLNYNADNDIAVQTHALLENTYQQTLSMLQTYHAALKKAIYVVMDREEILGYELDLILDYYPAGTPVDLVEKEENPALLPASSSSLQILTSNHSREELVQVSEVEIARHES</sequence>
<reference evidence="2" key="1">
    <citation type="journal article" date="2024" name="Proc. Natl. Acad. Sci. U.S.A.">
        <title>Extraordinary preservation of gene collinearity over three hundred million years revealed in homosporous lycophytes.</title>
        <authorList>
            <person name="Li C."/>
            <person name="Wickell D."/>
            <person name="Kuo L.Y."/>
            <person name="Chen X."/>
            <person name="Nie B."/>
            <person name="Liao X."/>
            <person name="Peng D."/>
            <person name="Ji J."/>
            <person name="Jenkins J."/>
            <person name="Williams M."/>
            <person name="Shu S."/>
            <person name="Plott C."/>
            <person name="Barry K."/>
            <person name="Rajasekar S."/>
            <person name="Grimwood J."/>
            <person name="Han X."/>
            <person name="Sun S."/>
            <person name="Hou Z."/>
            <person name="He W."/>
            <person name="Dai G."/>
            <person name="Sun C."/>
            <person name="Schmutz J."/>
            <person name="Leebens-Mack J.H."/>
            <person name="Li F.W."/>
            <person name="Wang L."/>
        </authorList>
    </citation>
    <scope>NUCLEOTIDE SEQUENCE [LARGE SCALE GENOMIC DNA]</scope>
    <source>
        <strain evidence="2">cv. PW_Plant_1</strain>
    </source>
</reference>
<accession>A0ACC2DWE5</accession>
<name>A0ACC2DWE5_DIPCM</name>
<protein>
    <submittedName>
        <fullName evidence="1">Uncharacterized protein</fullName>
    </submittedName>
</protein>
<gene>
    <name evidence="1" type="ORF">O6H91_04G045700</name>
</gene>
<organism evidence="1 2">
    <name type="scientific">Diphasiastrum complanatum</name>
    <name type="common">Issler's clubmoss</name>
    <name type="synonym">Lycopodium complanatum</name>
    <dbReference type="NCBI Taxonomy" id="34168"/>
    <lineage>
        <taxon>Eukaryota</taxon>
        <taxon>Viridiplantae</taxon>
        <taxon>Streptophyta</taxon>
        <taxon>Embryophyta</taxon>
        <taxon>Tracheophyta</taxon>
        <taxon>Lycopodiopsida</taxon>
        <taxon>Lycopodiales</taxon>
        <taxon>Lycopodiaceae</taxon>
        <taxon>Lycopodioideae</taxon>
        <taxon>Diphasiastrum</taxon>
    </lineage>
</organism>
<dbReference type="Proteomes" id="UP001162992">
    <property type="component" value="Chromosome 4"/>
</dbReference>
<evidence type="ECO:0000313" key="1">
    <source>
        <dbReference type="EMBL" id="KAJ7558551.1"/>
    </source>
</evidence>
<evidence type="ECO:0000313" key="2">
    <source>
        <dbReference type="Proteomes" id="UP001162992"/>
    </source>
</evidence>
<keyword evidence="2" id="KW-1185">Reference proteome</keyword>
<proteinExistence type="predicted"/>
<dbReference type="EMBL" id="CM055095">
    <property type="protein sequence ID" value="KAJ7558551.1"/>
    <property type="molecule type" value="Genomic_DNA"/>
</dbReference>
<comment type="caution">
    <text evidence="1">The sequence shown here is derived from an EMBL/GenBank/DDBJ whole genome shotgun (WGS) entry which is preliminary data.</text>
</comment>